<dbReference type="Proteomes" id="UP001229421">
    <property type="component" value="Unassembled WGS sequence"/>
</dbReference>
<keyword evidence="2" id="KW-1185">Reference proteome</keyword>
<comment type="caution">
    <text evidence="1">The sequence shown here is derived from an EMBL/GenBank/DDBJ whole genome shotgun (WGS) entry which is preliminary data.</text>
</comment>
<name>A0AAD8KPE1_TARER</name>
<reference evidence="1" key="1">
    <citation type="journal article" date="2023" name="bioRxiv">
        <title>Improved chromosome-level genome assembly for marigold (Tagetes erecta).</title>
        <authorList>
            <person name="Jiang F."/>
            <person name="Yuan L."/>
            <person name="Wang S."/>
            <person name="Wang H."/>
            <person name="Xu D."/>
            <person name="Wang A."/>
            <person name="Fan W."/>
        </authorList>
    </citation>
    <scope>NUCLEOTIDE SEQUENCE</scope>
    <source>
        <strain evidence="1">WSJ</strain>
        <tissue evidence="1">Leaf</tissue>
    </source>
</reference>
<organism evidence="1 2">
    <name type="scientific">Tagetes erecta</name>
    <name type="common">African marigold</name>
    <dbReference type="NCBI Taxonomy" id="13708"/>
    <lineage>
        <taxon>Eukaryota</taxon>
        <taxon>Viridiplantae</taxon>
        <taxon>Streptophyta</taxon>
        <taxon>Embryophyta</taxon>
        <taxon>Tracheophyta</taxon>
        <taxon>Spermatophyta</taxon>
        <taxon>Magnoliopsida</taxon>
        <taxon>eudicotyledons</taxon>
        <taxon>Gunneridae</taxon>
        <taxon>Pentapetalae</taxon>
        <taxon>asterids</taxon>
        <taxon>campanulids</taxon>
        <taxon>Asterales</taxon>
        <taxon>Asteraceae</taxon>
        <taxon>Asteroideae</taxon>
        <taxon>Heliantheae alliance</taxon>
        <taxon>Tageteae</taxon>
        <taxon>Tagetes</taxon>
    </lineage>
</organism>
<protein>
    <submittedName>
        <fullName evidence="1">Uncharacterized protein</fullName>
    </submittedName>
</protein>
<dbReference type="AlphaFoldDB" id="A0AAD8KPE1"/>
<sequence>MVTLPVIHPEDIPTISFRHIGIGNSLSVKETHRQTMDKLSSPGSKFSSTWKLMNENNSTKAKFKKKSISYQNSWSAYDSDGRLSFKLSENPMVQAHFHTCA</sequence>
<accession>A0AAD8KPE1</accession>
<dbReference type="EMBL" id="JAUHHV010000005">
    <property type="protein sequence ID" value="KAK1423280.1"/>
    <property type="molecule type" value="Genomic_DNA"/>
</dbReference>
<evidence type="ECO:0000313" key="2">
    <source>
        <dbReference type="Proteomes" id="UP001229421"/>
    </source>
</evidence>
<gene>
    <name evidence="1" type="ORF">QVD17_18578</name>
</gene>
<proteinExistence type="predicted"/>
<evidence type="ECO:0000313" key="1">
    <source>
        <dbReference type="EMBL" id="KAK1423280.1"/>
    </source>
</evidence>